<evidence type="ECO:0000313" key="2">
    <source>
        <dbReference type="Proteomes" id="UP000709295"/>
    </source>
</evidence>
<keyword evidence="2" id="KW-1185">Reference proteome</keyword>
<proteinExistence type="predicted"/>
<name>A0A8J5ILR6_9STRA</name>
<protein>
    <submittedName>
        <fullName evidence="1">Uncharacterized protein</fullName>
    </submittedName>
</protein>
<evidence type="ECO:0000313" key="1">
    <source>
        <dbReference type="EMBL" id="KAG6956296.1"/>
    </source>
</evidence>
<sequence>MDRVSPGSSTLHCWCSTVQDDASDKTRHHPGDEACLGFASYLYYSRWLQKGENFHPKKL</sequence>
<dbReference type="Proteomes" id="UP000709295">
    <property type="component" value="Unassembled WGS sequence"/>
</dbReference>
<comment type="caution">
    <text evidence="1">The sequence shown here is derived from an EMBL/GenBank/DDBJ whole genome shotgun (WGS) entry which is preliminary data.</text>
</comment>
<reference evidence="1" key="1">
    <citation type="submission" date="2021-01" db="EMBL/GenBank/DDBJ databases">
        <title>Phytophthora aleatoria, a newly-described species from Pinus radiata is distinct from Phytophthora cactorum isolates based on comparative genomics.</title>
        <authorList>
            <person name="Mcdougal R."/>
            <person name="Panda P."/>
            <person name="Williams N."/>
            <person name="Studholme D.J."/>
        </authorList>
    </citation>
    <scope>NUCLEOTIDE SEQUENCE</scope>
    <source>
        <strain evidence="1">NZFS 4037</strain>
    </source>
</reference>
<gene>
    <name evidence="1" type="ORF">JG688_00011491</name>
</gene>
<accession>A0A8J5ILR6</accession>
<organism evidence="1 2">
    <name type="scientific">Phytophthora aleatoria</name>
    <dbReference type="NCBI Taxonomy" id="2496075"/>
    <lineage>
        <taxon>Eukaryota</taxon>
        <taxon>Sar</taxon>
        <taxon>Stramenopiles</taxon>
        <taxon>Oomycota</taxon>
        <taxon>Peronosporomycetes</taxon>
        <taxon>Peronosporales</taxon>
        <taxon>Peronosporaceae</taxon>
        <taxon>Phytophthora</taxon>
    </lineage>
</organism>
<dbReference type="EMBL" id="JAENGY010000810">
    <property type="protein sequence ID" value="KAG6956296.1"/>
    <property type="molecule type" value="Genomic_DNA"/>
</dbReference>
<dbReference type="AlphaFoldDB" id="A0A8J5ILR6"/>